<dbReference type="SUPFAM" id="SSF48403">
    <property type="entry name" value="Ankyrin repeat"/>
    <property type="match status" value="1"/>
</dbReference>
<dbReference type="Gene3D" id="1.25.40.20">
    <property type="entry name" value="Ankyrin repeat-containing domain"/>
    <property type="match status" value="1"/>
</dbReference>
<reference evidence="5 6" key="1">
    <citation type="submission" date="2019-07" db="EMBL/GenBank/DDBJ databases">
        <title>Finished genome of Venturia effusa.</title>
        <authorList>
            <person name="Young C.A."/>
            <person name="Cox M.P."/>
            <person name="Ganley A.R.D."/>
            <person name="David W.J."/>
        </authorList>
    </citation>
    <scope>NUCLEOTIDE SEQUENCE [LARGE SCALE GENOMIC DNA]</scope>
    <source>
        <strain evidence="6">albino</strain>
    </source>
</reference>
<dbReference type="InterPro" id="IPR036770">
    <property type="entry name" value="Ankyrin_rpt-contain_sf"/>
</dbReference>
<evidence type="ECO:0000313" key="5">
    <source>
        <dbReference type="EMBL" id="QDS73573.1"/>
    </source>
</evidence>
<feature type="region of interest" description="Disordered" evidence="4">
    <location>
        <begin position="1"/>
        <end position="22"/>
    </location>
</feature>
<evidence type="ECO:0000256" key="3">
    <source>
        <dbReference type="PROSITE-ProRule" id="PRU00023"/>
    </source>
</evidence>
<accession>A0A517LD60</accession>
<keyword evidence="1" id="KW-0677">Repeat</keyword>
<dbReference type="SMART" id="SM00248">
    <property type="entry name" value="ANK"/>
    <property type="match status" value="2"/>
</dbReference>
<feature type="repeat" description="ANK" evidence="3">
    <location>
        <begin position="94"/>
        <end position="126"/>
    </location>
</feature>
<evidence type="ECO:0000256" key="2">
    <source>
        <dbReference type="ARBA" id="ARBA00023043"/>
    </source>
</evidence>
<dbReference type="PANTHER" id="PTHR24171">
    <property type="entry name" value="ANKYRIN REPEAT DOMAIN-CONTAINING PROTEIN 39-RELATED"/>
    <property type="match status" value="1"/>
</dbReference>
<name>A0A517LD60_9PEZI</name>
<dbReference type="PROSITE" id="PS50088">
    <property type="entry name" value="ANK_REPEAT"/>
    <property type="match status" value="2"/>
</dbReference>
<dbReference type="Pfam" id="PF12796">
    <property type="entry name" value="Ank_2"/>
    <property type="match status" value="1"/>
</dbReference>
<evidence type="ECO:0000256" key="1">
    <source>
        <dbReference type="ARBA" id="ARBA00022737"/>
    </source>
</evidence>
<dbReference type="PROSITE" id="PS50297">
    <property type="entry name" value="ANK_REP_REGION"/>
    <property type="match status" value="2"/>
</dbReference>
<keyword evidence="6" id="KW-1185">Reference proteome</keyword>
<dbReference type="AlphaFoldDB" id="A0A517LD60"/>
<gene>
    <name evidence="5" type="ORF">FKW77_001217</name>
</gene>
<dbReference type="EMBL" id="CP042194">
    <property type="protein sequence ID" value="QDS73573.1"/>
    <property type="molecule type" value="Genomic_DNA"/>
</dbReference>
<organism evidence="5 6">
    <name type="scientific">Venturia effusa</name>
    <dbReference type="NCBI Taxonomy" id="50376"/>
    <lineage>
        <taxon>Eukaryota</taxon>
        <taxon>Fungi</taxon>
        <taxon>Dikarya</taxon>
        <taxon>Ascomycota</taxon>
        <taxon>Pezizomycotina</taxon>
        <taxon>Dothideomycetes</taxon>
        <taxon>Pleosporomycetidae</taxon>
        <taxon>Venturiales</taxon>
        <taxon>Venturiaceae</taxon>
        <taxon>Venturia</taxon>
    </lineage>
</organism>
<evidence type="ECO:0000256" key="4">
    <source>
        <dbReference type="SAM" id="MobiDB-lite"/>
    </source>
</evidence>
<keyword evidence="2 3" id="KW-0040">ANK repeat</keyword>
<feature type="repeat" description="ANK" evidence="3">
    <location>
        <begin position="61"/>
        <end position="93"/>
    </location>
</feature>
<proteinExistence type="predicted"/>
<dbReference type="STRING" id="50376.A0A517LD60"/>
<dbReference type="Proteomes" id="UP000316270">
    <property type="component" value="Chromosome 10"/>
</dbReference>
<dbReference type="OrthoDB" id="366390at2759"/>
<protein>
    <submittedName>
        <fullName evidence="5">Uncharacterized protein</fullName>
    </submittedName>
</protein>
<sequence>MPIPMPDSEPQLSTQRKDPSTLPPEALELAAKLFDFARAGDVPSLSQYLAAGIPTNLTNHEGNTLLMLAAYNGHKGAVELLLSKNADTNVLNARGQSPIAGAVFKGYDEIVKLLVKGGADIRLGQPNAVDCARMFKRNDALKIMGMEE</sequence>
<dbReference type="InterPro" id="IPR002110">
    <property type="entry name" value="Ankyrin_rpt"/>
</dbReference>
<evidence type="ECO:0000313" key="6">
    <source>
        <dbReference type="Proteomes" id="UP000316270"/>
    </source>
</evidence>